<dbReference type="STRING" id="1798540.A3B74_01850"/>
<name>A0A1G2AUW5_9BACT</name>
<evidence type="ECO:0000313" key="3">
    <source>
        <dbReference type="Proteomes" id="UP000177165"/>
    </source>
</evidence>
<dbReference type="InterPro" id="IPR043735">
    <property type="entry name" value="DUF5680"/>
</dbReference>
<dbReference type="Pfam" id="PF18931">
    <property type="entry name" value="DUF5680"/>
    <property type="match status" value="1"/>
</dbReference>
<feature type="domain" description="DUF5680" evidence="1">
    <location>
        <begin position="50"/>
        <end position="160"/>
    </location>
</feature>
<organism evidence="2 3">
    <name type="scientific">Candidatus Kerfeldbacteria bacterium RIFCSPHIGHO2_02_FULL_42_14</name>
    <dbReference type="NCBI Taxonomy" id="1798540"/>
    <lineage>
        <taxon>Bacteria</taxon>
        <taxon>Candidatus Kerfeldiibacteriota</taxon>
    </lineage>
</organism>
<protein>
    <recommendedName>
        <fullName evidence="1">DUF5680 domain-containing protein</fullName>
    </recommendedName>
</protein>
<sequence>MMDKKLLQELNRFLGKAALNTYAGGGQEVDPEEAGFKELEFKEGGWYYKDSYTGFFQSWEREVVWHNQKPFWTQIYGGGMTQKFQDDTKFAHETFDFLKKALSAGEKQEDFQPRGPKSFSDGDWEYSCEWHGDITKFEGHEKILFKKEIVFTHDFLGGLILAR</sequence>
<reference evidence="2 3" key="1">
    <citation type="journal article" date="2016" name="Nat. Commun.">
        <title>Thousands of microbial genomes shed light on interconnected biogeochemical processes in an aquifer system.</title>
        <authorList>
            <person name="Anantharaman K."/>
            <person name="Brown C.T."/>
            <person name="Hug L.A."/>
            <person name="Sharon I."/>
            <person name="Castelle C.J."/>
            <person name="Probst A.J."/>
            <person name="Thomas B.C."/>
            <person name="Singh A."/>
            <person name="Wilkins M.J."/>
            <person name="Karaoz U."/>
            <person name="Brodie E.L."/>
            <person name="Williams K.H."/>
            <person name="Hubbard S.S."/>
            <person name="Banfield J.F."/>
        </authorList>
    </citation>
    <scope>NUCLEOTIDE SEQUENCE [LARGE SCALE GENOMIC DNA]</scope>
</reference>
<gene>
    <name evidence="2" type="ORF">A3B74_01850</name>
</gene>
<proteinExistence type="predicted"/>
<accession>A0A1G2AUW5</accession>
<dbReference type="Proteomes" id="UP000177165">
    <property type="component" value="Unassembled WGS sequence"/>
</dbReference>
<evidence type="ECO:0000313" key="2">
    <source>
        <dbReference type="EMBL" id="OGY79767.1"/>
    </source>
</evidence>
<dbReference type="EMBL" id="MHKB01000007">
    <property type="protein sequence ID" value="OGY79767.1"/>
    <property type="molecule type" value="Genomic_DNA"/>
</dbReference>
<comment type="caution">
    <text evidence="2">The sequence shown here is derived from an EMBL/GenBank/DDBJ whole genome shotgun (WGS) entry which is preliminary data.</text>
</comment>
<evidence type="ECO:0000259" key="1">
    <source>
        <dbReference type="Pfam" id="PF18931"/>
    </source>
</evidence>
<dbReference type="AlphaFoldDB" id="A0A1G2AUW5"/>